<dbReference type="Gene3D" id="3.40.50.1000">
    <property type="entry name" value="HAD superfamily/HAD-like"/>
    <property type="match status" value="1"/>
</dbReference>
<dbReference type="GO" id="GO:0016787">
    <property type="term" value="F:hydrolase activity"/>
    <property type="evidence" value="ECO:0007669"/>
    <property type="project" value="UniProtKB-KW"/>
</dbReference>
<dbReference type="OrthoDB" id="2363873at2759"/>
<evidence type="ECO:0000256" key="1">
    <source>
        <dbReference type="ARBA" id="ARBA00022801"/>
    </source>
</evidence>
<proteinExistence type="predicted"/>
<reference evidence="2 3" key="1">
    <citation type="submission" date="2016-03" db="EMBL/GenBank/DDBJ databases">
        <authorList>
            <person name="Ploux O."/>
        </authorList>
    </citation>
    <scope>NUCLEOTIDE SEQUENCE [LARGE SCALE GENOMIC DNA]</scope>
    <source>
        <strain evidence="2 3">UAMH 11012</strain>
    </source>
</reference>
<accession>A0A1L7XQ03</accession>
<evidence type="ECO:0000313" key="3">
    <source>
        <dbReference type="Proteomes" id="UP000184330"/>
    </source>
</evidence>
<dbReference type="Gene3D" id="1.10.150.240">
    <property type="entry name" value="Putative phosphatase, domain 2"/>
    <property type="match status" value="1"/>
</dbReference>
<dbReference type="STRING" id="576137.A0A1L7XQ03"/>
<dbReference type="InterPro" id="IPR023214">
    <property type="entry name" value="HAD_sf"/>
</dbReference>
<dbReference type="PANTHER" id="PTHR43316">
    <property type="entry name" value="HYDROLASE, HALOACID DELAHOGENASE-RELATED"/>
    <property type="match status" value="1"/>
</dbReference>
<dbReference type="InterPro" id="IPR036412">
    <property type="entry name" value="HAD-like_sf"/>
</dbReference>
<dbReference type="AlphaFoldDB" id="A0A1L7XQ03"/>
<evidence type="ECO:0000313" key="2">
    <source>
        <dbReference type="EMBL" id="CZR67124.1"/>
    </source>
</evidence>
<keyword evidence="3" id="KW-1185">Reference proteome</keyword>
<gene>
    <name evidence="2" type="ORF">PAC_17023</name>
</gene>
<dbReference type="InterPro" id="IPR051540">
    <property type="entry name" value="S-2-haloacid_dehalogenase"/>
</dbReference>
<dbReference type="InterPro" id="IPR023198">
    <property type="entry name" value="PGP-like_dom2"/>
</dbReference>
<dbReference type="EMBL" id="FJOG01000042">
    <property type="protein sequence ID" value="CZR67124.1"/>
    <property type="molecule type" value="Genomic_DNA"/>
</dbReference>
<dbReference type="Pfam" id="PF00702">
    <property type="entry name" value="Hydrolase"/>
    <property type="match status" value="1"/>
</dbReference>
<organism evidence="2 3">
    <name type="scientific">Phialocephala subalpina</name>
    <dbReference type="NCBI Taxonomy" id="576137"/>
    <lineage>
        <taxon>Eukaryota</taxon>
        <taxon>Fungi</taxon>
        <taxon>Dikarya</taxon>
        <taxon>Ascomycota</taxon>
        <taxon>Pezizomycotina</taxon>
        <taxon>Leotiomycetes</taxon>
        <taxon>Helotiales</taxon>
        <taxon>Mollisiaceae</taxon>
        <taxon>Phialocephala</taxon>
        <taxon>Phialocephala fortinii species complex</taxon>
    </lineage>
</organism>
<name>A0A1L7XQ03_9HELO</name>
<dbReference type="PANTHER" id="PTHR43316:SF4">
    <property type="entry name" value="ACID DEHALOGENASE, PUTATIVE (AFU_ORTHOLOGUE AFUA_8G05870)-RELATED"/>
    <property type="match status" value="1"/>
</dbReference>
<protein>
    <submittedName>
        <fullName evidence="2">Probable 2-haloalkanoic acid dehalogenase</fullName>
    </submittedName>
</protein>
<dbReference type="Proteomes" id="UP000184330">
    <property type="component" value="Unassembled WGS sequence"/>
</dbReference>
<keyword evidence="1" id="KW-0378">Hydrolase</keyword>
<sequence length="254" mass="29085">MAPKKHIVFDVVGTCVSFDAYFDRISQILGPRLLEHNINPKHFGYTWMEAAELEFNFILLSERYTPYNTVFNAVFYRTLYMAGISDPREFATDEERDACQAGYSELQLRPGCREMMEKLRGAGWTVWCLTTGDVKRVMGYFEKAGLEMPRENFVSCDQFVEIDEKTGERKGTGVYKPSMAAYSPMLKLFAEEDEKWFAAAHMWDVSAAVKAGFRGAYCTIYEKEPCLEIFKTKMDVMADTLPEMAEKMIAITSP</sequence>
<dbReference type="SUPFAM" id="SSF56784">
    <property type="entry name" value="HAD-like"/>
    <property type="match status" value="1"/>
</dbReference>